<dbReference type="Proteomes" id="UP000634780">
    <property type="component" value="Unassembled WGS sequence"/>
</dbReference>
<accession>A0ABS0X7V1</accession>
<dbReference type="InterPro" id="IPR016084">
    <property type="entry name" value="Haem_Oase-like_multi-hlx"/>
</dbReference>
<evidence type="ECO:0000313" key="1">
    <source>
        <dbReference type="EMBL" id="MBJ3809214.1"/>
    </source>
</evidence>
<evidence type="ECO:0000313" key="2">
    <source>
        <dbReference type="Proteomes" id="UP000634780"/>
    </source>
</evidence>
<evidence type="ECO:0008006" key="3">
    <source>
        <dbReference type="Google" id="ProtNLM"/>
    </source>
</evidence>
<dbReference type="EMBL" id="JAEKOZ010000011">
    <property type="protein sequence ID" value="MBJ3809214.1"/>
    <property type="molecule type" value="Genomic_DNA"/>
</dbReference>
<protein>
    <recommendedName>
        <fullName evidence="3">Iron-containing redox enzyme family protein</fullName>
    </recommendedName>
</protein>
<keyword evidence="2" id="KW-1185">Reference proteome</keyword>
<comment type="caution">
    <text evidence="1">The sequence shown here is derived from an EMBL/GenBank/DDBJ whole genome shotgun (WGS) entry which is preliminary data.</text>
</comment>
<reference evidence="1 2" key="1">
    <citation type="submission" date="2020-12" db="EMBL/GenBank/DDBJ databases">
        <title>Streptomyces typhae sp. nov., a novel endophytic actinomycete isolated from the root of cattail pollen (Typha angustifolia L.).</title>
        <authorList>
            <person name="Peng C."/>
            <person name="Liu C."/>
        </authorList>
    </citation>
    <scope>NUCLEOTIDE SEQUENCE [LARGE SCALE GENOMIC DNA]</scope>
    <source>
        <strain evidence="1 2">JCM 4753</strain>
    </source>
</reference>
<name>A0ABS0X7V1_9ACTN</name>
<gene>
    <name evidence="1" type="ORF">JGB26_19180</name>
</gene>
<proteinExistence type="predicted"/>
<sequence length="243" mass="27592">MDEAMERYEAALEDTRISLSSNGVMKYIVDSDCPVNLFHLWSIRWAAHGVRMTEQVASWIERAGRRTKAMGLHDLGRNLQAHSHAEYGHEKLLAADARTLVNLWNQDAKEPLNAEQLIASSPLYSARKYVELHEETIGGKHPYCQVAIEYEIERISVVLGPSLLARYQQTFKEGGYSFIAEHVELDQGHTAFNQRQLQKILESEDDTLVPLVEAGRLALQRYAMFPAECLQLAKQDLIRELSA</sequence>
<dbReference type="SUPFAM" id="SSF48613">
    <property type="entry name" value="Heme oxygenase-like"/>
    <property type="match status" value="1"/>
</dbReference>
<dbReference type="Gene3D" id="1.20.910.10">
    <property type="entry name" value="Heme oxygenase-like"/>
    <property type="match status" value="1"/>
</dbReference>
<dbReference type="RefSeq" id="WP_190118682.1">
    <property type="nucleotide sequence ID" value="NZ_BMVR01000012.1"/>
</dbReference>
<organism evidence="1 2">
    <name type="scientific">Streptomyces flavofungini</name>
    <dbReference type="NCBI Taxonomy" id="68200"/>
    <lineage>
        <taxon>Bacteria</taxon>
        <taxon>Bacillati</taxon>
        <taxon>Actinomycetota</taxon>
        <taxon>Actinomycetes</taxon>
        <taxon>Kitasatosporales</taxon>
        <taxon>Streptomycetaceae</taxon>
        <taxon>Streptomyces</taxon>
    </lineage>
</organism>